<gene>
    <name evidence="6" type="ORF">Fi14EGH31_02160</name>
</gene>
<dbReference type="Gene3D" id="1.10.10.10">
    <property type="entry name" value="Winged helix-like DNA-binding domain superfamily/Winged helix DNA-binding domain"/>
    <property type="match status" value="1"/>
</dbReference>
<accession>A0A7I8DZ08</accession>
<evidence type="ECO:0000256" key="2">
    <source>
        <dbReference type="ARBA" id="ARBA00023015"/>
    </source>
</evidence>
<keyword evidence="3" id="KW-0238">DNA-binding</keyword>
<evidence type="ECO:0000256" key="1">
    <source>
        <dbReference type="ARBA" id="ARBA00009437"/>
    </source>
</evidence>
<dbReference type="InterPro" id="IPR036388">
    <property type="entry name" value="WH-like_DNA-bd_sf"/>
</dbReference>
<dbReference type="InterPro" id="IPR005119">
    <property type="entry name" value="LysR_subst-bd"/>
</dbReference>
<dbReference type="Gene3D" id="3.40.190.290">
    <property type="match status" value="1"/>
</dbReference>
<protein>
    <submittedName>
        <fullName evidence="6">LysR family transcriptional regulator</fullName>
    </submittedName>
</protein>
<dbReference type="Pfam" id="PF03466">
    <property type="entry name" value="LysR_substrate"/>
    <property type="match status" value="1"/>
</dbReference>
<dbReference type="InterPro" id="IPR036390">
    <property type="entry name" value="WH_DNA-bd_sf"/>
</dbReference>
<dbReference type="SUPFAM" id="SSF53850">
    <property type="entry name" value="Periplasmic binding protein-like II"/>
    <property type="match status" value="1"/>
</dbReference>
<evidence type="ECO:0000259" key="5">
    <source>
        <dbReference type="PROSITE" id="PS50931"/>
    </source>
</evidence>
<dbReference type="EMBL" id="AP024085">
    <property type="protein sequence ID" value="BCL56504.1"/>
    <property type="molecule type" value="Genomic_DNA"/>
</dbReference>
<keyword evidence="2" id="KW-0805">Transcription regulation</keyword>
<dbReference type="CDD" id="cd05466">
    <property type="entry name" value="PBP2_LTTR_substrate"/>
    <property type="match status" value="1"/>
</dbReference>
<proteinExistence type="inferred from homology"/>
<dbReference type="Proteomes" id="UP000593842">
    <property type="component" value="Chromosome"/>
</dbReference>
<evidence type="ECO:0000256" key="4">
    <source>
        <dbReference type="ARBA" id="ARBA00023163"/>
    </source>
</evidence>
<sequence>MKELENEIGHLLFVRNKQRMVLTEKGMLLKKRAESILMLVDKTVDELNNDELLVGNIYIGTGQTDNLDEIMEIIKQFRNHYPFVKFHIHSGDKYSLLNDIENGLLDFGVFIREYDKKYYEGIRLNLQNELGLWVSKDHFLADKNVIEATNLKDISLVVAHQAINDGEVPSFISDDQIIGTYDLIENARVIVKHNLASALVINKEDYDPDLKFIHIKNMPQYHWYMIWKKESKTKIQEKFIDYLKQYYE</sequence>
<reference evidence="7" key="1">
    <citation type="submission" date="2020-09" db="EMBL/GenBank/DDBJ databases">
        <title>Complete genome sequencing of Faecalibacillus intestinalis strain 14EGH31.</title>
        <authorList>
            <person name="Sakamoto M."/>
            <person name="Murakami T."/>
            <person name="Mori H."/>
        </authorList>
    </citation>
    <scope>NUCLEOTIDE SEQUENCE [LARGE SCALE GENOMIC DNA]</scope>
    <source>
        <strain evidence="7">14EGH31</strain>
    </source>
</reference>
<keyword evidence="4" id="KW-0804">Transcription</keyword>
<dbReference type="PANTHER" id="PTHR30126">
    <property type="entry name" value="HTH-TYPE TRANSCRIPTIONAL REGULATOR"/>
    <property type="match status" value="1"/>
</dbReference>
<dbReference type="PROSITE" id="PS50931">
    <property type="entry name" value="HTH_LYSR"/>
    <property type="match status" value="1"/>
</dbReference>
<dbReference type="AlphaFoldDB" id="A0A7I8DZ08"/>
<evidence type="ECO:0000313" key="7">
    <source>
        <dbReference type="Proteomes" id="UP000593842"/>
    </source>
</evidence>
<comment type="similarity">
    <text evidence="1">Belongs to the LysR transcriptional regulatory family.</text>
</comment>
<evidence type="ECO:0000313" key="6">
    <source>
        <dbReference type="EMBL" id="BCL56504.1"/>
    </source>
</evidence>
<evidence type="ECO:0000256" key="3">
    <source>
        <dbReference type="ARBA" id="ARBA00023125"/>
    </source>
</evidence>
<dbReference type="KEGG" id="fit:Fi14EGH31_02160"/>
<organism evidence="6 7">
    <name type="scientific">Faecalibacillus intestinalis</name>
    <dbReference type="NCBI Taxonomy" id="1982626"/>
    <lineage>
        <taxon>Bacteria</taxon>
        <taxon>Bacillati</taxon>
        <taxon>Bacillota</taxon>
        <taxon>Erysipelotrichia</taxon>
        <taxon>Erysipelotrichales</taxon>
        <taxon>Coprobacillaceae</taxon>
        <taxon>Faecalibacillus</taxon>
    </lineage>
</organism>
<dbReference type="GO" id="GO:0000976">
    <property type="term" value="F:transcription cis-regulatory region binding"/>
    <property type="evidence" value="ECO:0007669"/>
    <property type="project" value="TreeGrafter"/>
</dbReference>
<dbReference type="PANTHER" id="PTHR30126:SF40">
    <property type="entry name" value="HTH-TYPE TRANSCRIPTIONAL REGULATOR GLTR"/>
    <property type="match status" value="1"/>
</dbReference>
<feature type="domain" description="HTH lysR-type" evidence="5">
    <location>
        <begin position="1"/>
        <end position="23"/>
    </location>
</feature>
<name>A0A7I8DZ08_9FIRM</name>
<dbReference type="InterPro" id="IPR000847">
    <property type="entry name" value="LysR_HTH_N"/>
</dbReference>
<dbReference type="SUPFAM" id="SSF46785">
    <property type="entry name" value="Winged helix' DNA-binding domain"/>
    <property type="match status" value="1"/>
</dbReference>
<dbReference type="GO" id="GO:0003700">
    <property type="term" value="F:DNA-binding transcription factor activity"/>
    <property type="evidence" value="ECO:0007669"/>
    <property type="project" value="InterPro"/>
</dbReference>